<dbReference type="InterPro" id="IPR035874">
    <property type="entry name" value="IDS"/>
</dbReference>
<keyword evidence="6" id="KW-0106">Calcium</keyword>
<feature type="signal peptide" evidence="7">
    <location>
        <begin position="1"/>
        <end position="31"/>
    </location>
</feature>
<comment type="similarity">
    <text evidence="2">Belongs to the sulfatase family.</text>
</comment>
<organism evidence="9 10">
    <name type="scientific">Thalassotalea litorea</name>
    <dbReference type="NCBI Taxonomy" id="2020715"/>
    <lineage>
        <taxon>Bacteria</taxon>
        <taxon>Pseudomonadati</taxon>
        <taxon>Pseudomonadota</taxon>
        <taxon>Gammaproteobacteria</taxon>
        <taxon>Alteromonadales</taxon>
        <taxon>Colwelliaceae</taxon>
        <taxon>Thalassotalea</taxon>
    </lineage>
</organism>
<keyword evidence="4 7" id="KW-0732">Signal</keyword>
<dbReference type="InterPro" id="IPR017850">
    <property type="entry name" value="Alkaline_phosphatase_core_sf"/>
</dbReference>
<evidence type="ECO:0000256" key="7">
    <source>
        <dbReference type="SAM" id="SignalP"/>
    </source>
</evidence>
<dbReference type="EMBL" id="VCBC01000006">
    <property type="protein sequence ID" value="TLU65727.1"/>
    <property type="molecule type" value="Genomic_DNA"/>
</dbReference>
<comment type="caution">
    <text evidence="9">The sequence shown here is derived from an EMBL/GenBank/DDBJ whole genome shotgun (WGS) entry which is preliminary data.</text>
</comment>
<dbReference type="AlphaFoldDB" id="A0A5R9INS9"/>
<dbReference type="OrthoDB" id="9803751at2"/>
<keyword evidence="10" id="KW-1185">Reference proteome</keyword>
<evidence type="ECO:0000259" key="8">
    <source>
        <dbReference type="Pfam" id="PF00884"/>
    </source>
</evidence>
<keyword evidence="5" id="KW-0378">Hydrolase</keyword>
<evidence type="ECO:0000313" key="10">
    <source>
        <dbReference type="Proteomes" id="UP000307790"/>
    </source>
</evidence>
<dbReference type="PANTHER" id="PTHR45953">
    <property type="entry name" value="IDURONATE 2-SULFATASE"/>
    <property type="match status" value="1"/>
</dbReference>
<protein>
    <submittedName>
        <fullName evidence="9">Sulfatase</fullName>
    </submittedName>
</protein>
<evidence type="ECO:0000256" key="3">
    <source>
        <dbReference type="ARBA" id="ARBA00022723"/>
    </source>
</evidence>
<evidence type="ECO:0000313" key="9">
    <source>
        <dbReference type="EMBL" id="TLU65727.1"/>
    </source>
</evidence>
<comment type="cofactor">
    <cofactor evidence="1">
        <name>Ca(2+)</name>
        <dbReference type="ChEBI" id="CHEBI:29108"/>
    </cofactor>
</comment>
<dbReference type="Pfam" id="PF00884">
    <property type="entry name" value="Sulfatase"/>
    <property type="match status" value="1"/>
</dbReference>
<evidence type="ECO:0000256" key="2">
    <source>
        <dbReference type="ARBA" id="ARBA00008779"/>
    </source>
</evidence>
<dbReference type="PANTHER" id="PTHR45953:SF1">
    <property type="entry name" value="IDURONATE 2-SULFATASE"/>
    <property type="match status" value="1"/>
</dbReference>
<proteinExistence type="inferred from homology"/>
<gene>
    <name evidence="9" type="ORF">FE810_07335</name>
</gene>
<feature type="chain" id="PRO_5024449980" evidence="7">
    <location>
        <begin position="32"/>
        <end position="499"/>
    </location>
</feature>
<dbReference type="SUPFAM" id="SSF53649">
    <property type="entry name" value="Alkaline phosphatase-like"/>
    <property type="match status" value="1"/>
</dbReference>
<dbReference type="GO" id="GO:0046872">
    <property type="term" value="F:metal ion binding"/>
    <property type="evidence" value="ECO:0007669"/>
    <property type="project" value="UniProtKB-KW"/>
</dbReference>
<dbReference type="CDD" id="cd16030">
    <property type="entry name" value="iduronate-2-sulfatase"/>
    <property type="match status" value="1"/>
</dbReference>
<accession>A0A5R9INS9</accession>
<dbReference type="GO" id="GO:0005737">
    <property type="term" value="C:cytoplasm"/>
    <property type="evidence" value="ECO:0007669"/>
    <property type="project" value="TreeGrafter"/>
</dbReference>
<evidence type="ECO:0000256" key="5">
    <source>
        <dbReference type="ARBA" id="ARBA00022801"/>
    </source>
</evidence>
<dbReference type="Gene3D" id="3.40.720.10">
    <property type="entry name" value="Alkaline Phosphatase, subunit A"/>
    <property type="match status" value="1"/>
</dbReference>
<sequence length="499" mass="56312">MRINRRTMITMRARMSVKLSALLSICTLYLAGCQSVSLTQQPGADIQKQPNVLLIMVDDYRTAMGAMGDTRAITPNLDKLASQGMLFNRAYANVPVCGASRASMMTSIYPHKTRFIDYLANAEREVPDAVTMGEFFKSAGYHTLSNGKVFHSREDSNEESWSESAWEPKAKGPAYFSEDSKNYVKPSKRFGNRGPWYERSNHDDEAYYDGQVKQKTIADLRRLAQQDKPFFLAAGFRRPHLPFNAPKTYFELYNQTDFQPSTLRTKPINAPESLTGSGEIHVYHFKNHQYNSDEFHRLSLLGYYAAVSFIDQQVGDILATLDALGLRDDTIVVLTSDHGFNLGEHNYWGKHNMLNSALHIPLIIDAPDREAALTSDALVSLVDVFPTLIELAGLKPDQQLSQQMVGRSLVPLLTNPEDVHKPVVYSRFKQGDTVITETLIYTEYVTADGHLQRMLFDLAVDPQETTNVVFEPRYHSDVKRLSAQLQQLKNQSEGYSTSQ</sequence>
<evidence type="ECO:0000256" key="1">
    <source>
        <dbReference type="ARBA" id="ARBA00001913"/>
    </source>
</evidence>
<name>A0A5R9INS9_9GAMM</name>
<dbReference type="GO" id="GO:0004423">
    <property type="term" value="F:iduronate-2-sulfatase activity"/>
    <property type="evidence" value="ECO:0007669"/>
    <property type="project" value="InterPro"/>
</dbReference>
<evidence type="ECO:0000256" key="6">
    <source>
        <dbReference type="ARBA" id="ARBA00022837"/>
    </source>
</evidence>
<keyword evidence="3" id="KW-0479">Metal-binding</keyword>
<dbReference type="InterPro" id="IPR000917">
    <property type="entry name" value="Sulfatase_N"/>
</dbReference>
<dbReference type="Proteomes" id="UP000307790">
    <property type="component" value="Unassembled WGS sequence"/>
</dbReference>
<feature type="domain" description="Sulfatase N-terminal" evidence="8">
    <location>
        <begin position="50"/>
        <end position="393"/>
    </location>
</feature>
<reference evidence="9 10" key="1">
    <citation type="submission" date="2019-05" db="EMBL/GenBank/DDBJ databases">
        <title>Genome sequences of Thalassotalea litorea 1K03283.</title>
        <authorList>
            <person name="Zhang D."/>
        </authorList>
    </citation>
    <scope>NUCLEOTIDE SEQUENCE [LARGE SCALE GENOMIC DNA]</scope>
    <source>
        <strain evidence="9 10">MCCC 1K03283</strain>
    </source>
</reference>
<evidence type="ECO:0000256" key="4">
    <source>
        <dbReference type="ARBA" id="ARBA00022729"/>
    </source>
</evidence>